<gene>
    <name evidence="1" type="ORF">ACFQGD_09095</name>
</gene>
<name>A0ABW2BWE6_9PSEU</name>
<sequence>MSKDGLTRLVVSLMVSGGVAAVDAAHPADAHAAVLRAVRLPGGEMLSRVFGTEVRTAPDPSVGLRVLGLTQALWRAVGRGWLEPRDGGGQALLVLSDTAAKDLAAELSQLDRSQGCALRQAGDAWARDSTCLKNSVSAFASPASV</sequence>
<dbReference type="Proteomes" id="UP001596337">
    <property type="component" value="Unassembled WGS sequence"/>
</dbReference>
<evidence type="ECO:0000313" key="1">
    <source>
        <dbReference type="EMBL" id="MFC6867306.1"/>
    </source>
</evidence>
<evidence type="ECO:0000313" key="2">
    <source>
        <dbReference type="Proteomes" id="UP001596337"/>
    </source>
</evidence>
<proteinExistence type="predicted"/>
<dbReference type="RefSeq" id="WP_345399298.1">
    <property type="nucleotide sequence ID" value="NZ_BAABLA010000086.1"/>
</dbReference>
<keyword evidence="2" id="KW-1185">Reference proteome</keyword>
<protein>
    <submittedName>
        <fullName evidence="1">Uncharacterized protein</fullName>
    </submittedName>
</protein>
<organism evidence="1 2">
    <name type="scientific">Haloechinothrix salitolerans</name>
    <dbReference type="NCBI Taxonomy" id="926830"/>
    <lineage>
        <taxon>Bacteria</taxon>
        <taxon>Bacillati</taxon>
        <taxon>Actinomycetota</taxon>
        <taxon>Actinomycetes</taxon>
        <taxon>Pseudonocardiales</taxon>
        <taxon>Pseudonocardiaceae</taxon>
        <taxon>Haloechinothrix</taxon>
    </lineage>
</organism>
<dbReference type="EMBL" id="JBHSXX010000001">
    <property type="protein sequence ID" value="MFC6867306.1"/>
    <property type="molecule type" value="Genomic_DNA"/>
</dbReference>
<reference evidence="2" key="1">
    <citation type="journal article" date="2019" name="Int. J. Syst. Evol. Microbiol.">
        <title>The Global Catalogue of Microorganisms (GCM) 10K type strain sequencing project: providing services to taxonomists for standard genome sequencing and annotation.</title>
        <authorList>
            <consortium name="The Broad Institute Genomics Platform"/>
            <consortium name="The Broad Institute Genome Sequencing Center for Infectious Disease"/>
            <person name="Wu L."/>
            <person name="Ma J."/>
        </authorList>
    </citation>
    <scope>NUCLEOTIDE SEQUENCE [LARGE SCALE GENOMIC DNA]</scope>
    <source>
        <strain evidence="2">KCTC 32255</strain>
    </source>
</reference>
<accession>A0ABW2BWE6</accession>
<comment type="caution">
    <text evidence="1">The sequence shown here is derived from an EMBL/GenBank/DDBJ whole genome shotgun (WGS) entry which is preliminary data.</text>
</comment>